<comment type="caution">
    <text evidence="2">The sequence shown here is derived from an EMBL/GenBank/DDBJ whole genome shotgun (WGS) entry which is preliminary data.</text>
</comment>
<sequence length="40" mass="4425">MFEAVDNDTIRFEQKGSSPITSVEGDTPVTDGVEFTFKDN</sequence>
<gene>
    <name evidence="2" type="ORF">SDC9_134647</name>
</gene>
<feature type="region of interest" description="Disordered" evidence="1">
    <location>
        <begin position="1"/>
        <end position="28"/>
    </location>
</feature>
<dbReference type="EMBL" id="VSSQ01035348">
    <property type="protein sequence ID" value="MPM87548.1"/>
    <property type="molecule type" value="Genomic_DNA"/>
</dbReference>
<accession>A0A645DET9</accession>
<protein>
    <submittedName>
        <fullName evidence="2">Uncharacterized protein</fullName>
    </submittedName>
</protein>
<organism evidence="2">
    <name type="scientific">bioreactor metagenome</name>
    <dbReference type="NCBI Taxonomy" id="1076179"/>
    <lineage>
        <taxon>unclassified sequences</taxon>
        <taxon>metagenomes</taxon>
        <taxon>ecological metagenomes</taxon>
    </lineage>
</organism>
<name>A0A645DET9_9ZZZZ</name>
<evidence type="ECO:0000256" key="1">
    <source>
        <dbReference type="SAM" id="MobiDB-lite"/>
    </source>
</evidence>
<proteinExistence type="predicted"/>
<reference evidence="2" key="1">
    <citation type="submission" date="2019-08" db="EMBL/GenBank/DDBJ databases">
        <authorList>
            <person name="Kucharzyk K."/>
            <person name="Murdoch R.W."/>
            <person name="Higgins S."/>
            <person name="Loffler F."/>
        </authorList>
    </citation>
    <scope>NUCLEOTIDE SEQUENCE</scope>
</reference>
<dbReference type="AlphaFoldDB" id="A0A645DET9"/>
<evidence type="ECO:0000313" key="2">
    <source>
        <dbReference type="EMBL" id="MPM87548.1"/>
    </source>
</evidence>